<keyword evidence="2" id="KW-1185">Reference proteome</keyword>
<sequence>MGLGPLTRRLRPLPTASKLAYACNRLLKALLVLTLHSLLPSLANAVLTFLTRSAPPPTAPRCIEGPLIFS</sequence>
<evidence type="ECO:0000313" key="1">
    <source>
        <dbReference type="EMBL" id="KAI8014649.1"/>
    </source>
</evidence>
<gene>
    <name evidence="1" type="ORF">LOK49_LG05G00078</name>
</gene>
<proteinExistence type="predicted"/>
<accession>A0ACC0HPJ7</accession>
<reference evidence="1 2" key="1">
    <citation type="journal article" date="2022" name="Plant J.">
        <title>Chromosome-level genome of Camellia lanceoleosa provides a valuable resource for understanding genome evolution and self-incompatibility.</title>
        <authorList>
            <person name="Gong W."/>
            <person name="Xiao S."/>
            <person name="Wang L."/>
            <person name="Liao Z."/>
            <person name="Chang Y."/>
            <person name="Mo W."/>
            <person name="Hu G."/>
            <person name="Li W."/>
            <person name="Zhao G."/>
            <person name="Zhu H."/>
            <person name="Hu X."/>
            <person name="Ji K."/>
            <person name="Xiang X."/>
            <person name="Song Q."/>
            <person name="Yuan D."/>
            <person name="Jin S."/>
            <person name="Zhang L."/>
        </authorList>
    </citation>
    <scope>NUCLEOTIDE SEQUENCE [LARGE SCALE GENOMIC DNA]</scope>
    <source>
        <strain evidence="1">SQ_2022a</strain>
    </source>
</reference>
<name>A0ACC0HPJ7_9ERIC</name>
<evidence type="ECO:0000313" key="2">
    <source>
        <dbReference type="Proteomes" id="UP001060215"/>
    </source>
</evidence>
<dbReference type="Proteomes" id="UP001060215">
    <property type="component" value="Chromosome 4"/>
</dbReference>
<organism evidence="1 2">
    <name type="scientific">Camellia lanceoleosa</name>
    <dbReference type="NCBI Taxonomy" id="1840588"/>
    <lineage>
        <taxon>Eukaryota</taxon>
        <taxon>Viridiplantae</taxon>
        <taxon>Streptophyta</taxon>
        <taxon>Embryophyta</taxon>
        <taxon>Tracheophyta</taxon>
        <taxon>Spermatophyta</taxon>
        <taxon>Magnoliopsida</taxon>
        <taxon>eudicotyledons</taxon>
        <taxon>Gunneridae</taxon>
        <taxon>Pentapetalae</taxon>
        <taxon>asterids</taxon>
        <taxon>Ericales</taxon>
        <taxon>Theaceae</taxon>
        <taxon>Camellia</taxon>
    </lineage>
</organism>
<protein>
    <submittedName>
        <fullName evidence="1">Uncharacterized protein</fullName>
    </submittedName>
</protein>
<dbReference type="EMBL" id="CM045761">
    <property type="protein sequence ID" value="KAI8014649.1"/>
    <property type="molecule type" value="Genomic_DNA"/>
</dbReference>
<comment type="caution">
    <text evidence="1">The sequence shown here is derived from an EMBL/GenBank/DDBJ whole genome shotgun (WGS) entry which is preliminary data.</text>
</comment>